<dbReference type="InterPro" id="IPR017871">
    <property type="entry name" value="ABC_transporter-like_CS"/>
</dbReference>
<dbReference type="SMART" id="SM00382">
    <property type="entry name" value="AAA"/>
    <property type="match status" value="1"/>
</dbReference>
<sequence length="242" mass="26936">MTTGISLKHLWVRYEQQSLFDDLNAYFAPKQWHSILGSSGVGKSTLLKVIAGIVEPVAGEILADDNTSLSHRVAWMAQDDLLLPWLNVLDNICLGYTLRKTKTAEIIAKAQQLLDQVGLAGFESRLPAQLSGGQRQRVALARTLIEDKPIVLIDEPFSALDVVSRLQVQSLFVELLADKTVILVTHDPLEALRLSQTIWLMNSNPVTLQQVVQLASATPRAIDDEEVLYWQNQLLKMMQRGG</sequence>
<keyword evidence="4" id="KW-0547">Nucleotide-binding</keyword>
<name>A0A7Y4P6R1_9BURK</name>
<protein>
    <submittedName>
        <fullName evidence="7">ABC transporter ATP-binding protein</fullName>
    </submittedName>
</protein>
<dbReference type="PANTHER" id="PTHR42788:SF19">
    <property type="entry name" value="ALIPHATIC SULFONATES IMPORT ATP-BINDING PROTEIN SSUB 2"/>
    <property type="match status" value="1"/>
</dbReference>
<dbReference type="InterPro" id="IPR003439">
    <property type="entry name" value="ABC_transporter-like_ATP-bd"/>
</dbReference>
<dbReference type="PROSITE" id="PS00211">
    <property type="entry name" value="ABC_TRANSPORTER_1"/>
    <property type="match status" value="1"/>
</dbReference>
<dbReference type="InterPro" id="IPR027417">
    <property type="entry name" value="P-loop_NTPase"/>
</dbReference>
<evidence type="ECO:0000313" key="7">
    <source>
        <dbReference type="EMBL" id="NOL49995.1"/>
    </source>
</evidence>
<evidence type="ECO:0000256" key="1">
    <source>
        <dbReference type="ARBA" id="ARBA00005417"/>
    </source>
</evidence>
<keyword evidence="3" id="KW-1003">Cell membrane</keyword>
<dbReference type="GO" id="GO:0016887">
    <property type="term" value="F:ATP hydrolysis activity"/>
    <property type="evidence" value="ECO:0007669"/>
    <property type="project" value="InterPro"/>
</dbReference>
<gene>
    <name evidence="7" type="ORF">HKX40_07580</name>
</gene>
<feature type="domain" description="ABC transporter" evidence="6">
    <location>
        <begin position="5"/>
        <end position="228"/>
    </location>
</feature>
<dbReference type="GO" id="GO:0005524">
    <property type="term" value="F:ATP binding"/>
    <property type="evidence" value="ECO:0007669"/>
    <property type="project" value="UniProtKB-KW"/>
</dbReference>
<evidence type="ECO:0000313" key="8">
    <source>
        <dbReference type="Proteomes" id="UP000541421"/>
    </source>
</evidence>
<keyword evidence="5 7" id="KW-0067">ATP-binding</keyword>
<organism evidence="7 8">
    <name type="scientific">Pelistega europaea</name>
    <dbReference type="NCBI Taxonomy" id="106147"/>
    <lineage>
        <taxon>Bacteria</taxon>
        <taxon>Pseudomonadati</taxon>
        <taxon>Pseudomonadota</taxon>
        <taxon>Betaproteobacteria</taxon>
        <taxon>Burkholderiales</taxon>
        <taxon>Alcaligenaceae</taxon>
        <taxon>Pelistega</taxon>
    </lineage>
</organism>
<dbReference type="PANTHER" id="PTHR42788">
    <property type="entry name" value="TAURINE IMPORT ATP-BINDING PROTEIN-RELATED"/>
    <property type="match status" value="1"/>
</dbReference>
<proteinExistence type="inferred from homology"/>
<dbReference type="Pfam" id="PF00005">
    <property type="entry name" value="ABC_tran"/>
    <property type="match status" value="1"/>
</dbReference>
<dbReference type="EMBL" id="JABGBO010000007">
    <property type="protein sequence ID" value="NOL49995.1"/>
    <property type="molecule type" value="Genomic_DNA"/>
</dbReference>
<keyword evidence="8" id="KW-1185">Reference proteome</keyword>
<dbReference type="InterPro" id="IPR050166">
    <property type="entry name" value="ABC_transporter_ATP-bind"/>
</dbReference>
<evidence type="ECO:0000256" key="5">
    <source>
        <dbReference type="ARBA" id="ARBA00022840"/>
    </source>
</evidence>
<evidence type="ECO:0000256" key="3">
    <source>
        <dbReference type="ARBA" id="ARBA00022475"/>
    </source>
</evidence>
<evidence type="ECO:0000256" key="2">
    <source>
        <dbReference type="ARBA" id="ARBA00022448"/>
    </source>
</evidence>
<evidence type="ECO:0000256" key="4">
    <source>
        <dbReference type="ARBA" id="ARBA00022741"/>
    </source>
</evidence>
<dbReference type="InterPro" id="IPR003593">
    <property type="entry name" value="AAA+_ATPase"/>
</dbReference>
<keyword evidence="2" id="KW-0813">Transport</keyword>
<comment type="similarity">
    <text evidence="1">Belongs to the ABC transporter superfamily.</text>
</comment>
<dbReference type="RefSeq" id="WP_171588978.1">
    <property type="nucleotide sequence ID" value="NZ_JABGBO010000007.1"/>
</dbReference>
<accession>A0A7Y4P6R1</accession>
<comment type="caution">
    <text evidence="7">The sequence shown here is derived from an EMBL/GenBank/DDBJ whole genome shotgun (WGS) entry which is preliminary data.</text>
</comment>
<dbReference type="Gene3D" id="3.40.50.300">
    <property type="entry name" value="P-loop containing nucleotide triphosphate hydrolases"/>
    <property type="match status" value="1"/>
</dbReference>
<dbReference type="AlphaFoldDB" id="A0A7Y4P6R1"/>
<evidence type="ECO:0000259" key="6">
    <source>
        <dbReference type="PROSITE" id="PS50893"/>
    </source>
</evidence>
<dbReference type="SUPFAM" id="SSF52540">
    <property type="entry name" value="P-loop containing nucleoside triphosphate hydrolases"/>
    <property type="match status" value="1"/>
</dbReference>
<dbReference type="PROSITE" id="PS50893">
    <property type="entry name" value="ABC_TRANSPORTER_2"/>
    <property type="match status" value="1"/>
</dbReference>
<keyword evidence="3" id="KW-0472">Membrane</keyword>
<reference evidence="7 8" key="1">
    <citation type="submission" date="2020-05" db="EMBL/GenBank/DDBJ databases">
        <authorList>
            <person name="Niu N."/>
        </authorList>
    </citation>
    <scope>NUCLEOTIDE SEQUENCE [LARGE SCALE GENOMIC DNA]</scope>
    <source>
        <strain evidence="7 8">LMG10982</strain>
    </source>
</reference>
<dbReference type="Proteomes" id="UP000541421">
    <property type="component" value="Unassembled WGS sequence"/>
</dbReference>